<dbReference type="VEuPathDB" id="FungiDB:PV09_07363"/>
<gene>
    <name evidence="2" type="ORF">PV09_07363</name>
</gene>
<dbReference type="RefSeq" id="XP_016210941.1">
    <property type="nucleotide sequence ID" value="XM_016361121.1"/>
</dbReference>
<dbReference type="OrthoDB" id="4159136at2759"/>
<dbReference type="HOGENOM" id="CLU_112553_0_0_1"/>
<dbReference type="GeneID" id="27315336"/>
<sequence>MPYGRGGAGNIEAANQKQIDDLEAQRSRGEPRPVEPAESSKSSSIASPANLNQEYAHMGRGGAGNWYSPKDLSQTGKFDTSPEQLSSESRSIDKDATSESRHRGRGGAGNFIWSSEEETNVEKRRKEVEIELKEMVAKGVEAELAPPPRAFIRQWNEY</sequence>
<dbReference type="PANTHER" id="PTHR34693">
    <property type="entry name" value="PROTEIN PAR32"/>
    <property type="match status" value="1"/>
</dbReference>
<dbReference type="InterPro" id="IPR022024">
    <property type="entry name" value="DUF3602"/>
</dbReference>
<dbReference type="EMBL" id="KN847557">
    <property type="protein sequence ID" value="KIW01072.1"/>
    <property type="molecule type" value="Genomic_DNA"/>
</dbReference>
<dbReference type="Pfam" id="PF12223">
    <property type="entry name" value="DUF3602"/>
    <property type="match status" value="1"/>
</dbReference>
<feature type="compositionally biased region" description="Basic and acidic residues" evidence="1">
    <location>
        <begin position="18"/>
        <end position="35"/>
    </location>
</feature>
<feature type="compositionally biased region" description="Polar residues" evidence="1">
    <location>
        <begin position="71"/>
        <end position="89"/>
    </location>
</feature>
<feature type="compositionally biased region" description="Basic and acidic residues" evidence="1">
    <location>
        <begin position="90"/>
        <end position="101"/>
    </location>
</feature>
<dbReference type="AlphaFoldDB" id="A0A0D1YJP5"/>
<proteinExistence type="predicted"/>
<dbReference type="InParanoid" id="A0A0D1YJP5"/>
<evidence type="ECO:0000313" key="2">
    <source>
        <dbReference type="EMBL" id="KIW01072.1"/>
    </source>
</evidence>
<reference evidence="2 3" key="1">
    <citation type="submission" date="2015-01" db="EMBL/GenBank/DDBJ databases">
        <title>The Genome Sequence of Ochroconis gallopava CBS43764.</title>
        <authorList>
            <consortium name="The Broad Institute Genomics Platform"/>
            <person name="Cuomo C."/>
            <person name="de Hoog S."/>
            <person name="Gorbushina A."/>
            <person name="Stielow B."/>
            <person name="Teixiera M."/>
            <person name="Abouelleil A."/>
            <person name="Chapman S.B."/>
            <person name="Priest M."/>
            <person name="Young S.K."/>
            <person name="Wortman J."/>
            <person name="Nusbaum C."/>
            <person name="Birren B."/>
        </authorList>
    </citation>
    <scope>NUCLEOTIDE SEQUENCE [LARGE SCALE GENOMIC DNA]</scope>
    <source>
        <strain evidence="2 3">CBS 43764</strain>
    </source>
</reference>
<keyword evidence="3" id="KW-1185">Reference proteome</keyword>
<name>A0A0D1YJP5_9PEZI</name>
<dbReference type="PANTHER" id="PTHR34693:SF5">
    <property type="match status" value="1"/>
</dbReference>
<feature type="region of interest" description="Disordered" evidence="1">
    <location>
        <begin position="1"/>
        <end position="119"/>
    </location>
</feature>
<dbReference type="InterPro" id="IPR053203">
    <property type="entry name" value="Cisplatin_resist-associated"/>
</dbReference>
<accession>A0A0D1YJP5</accession>
<evidence type="ECO:0000313" key="3">
    <source>
        <dbReference type="Proteomes" id="UP000053259"/>
    </source>
</evidence>
<organism evidence="2 3">
    <name type="scientific">Verruconis gallopava</name>
    <dbReference type="NCBI Taxonomy" id="253628"/>
    <lineage>
        <taxon>Eukaryota</taxon>
        <taxon>Fungi</taxon>
        <taxon>Dikarya</taxon>
        <taxon>Ascomycota</taxon>
        <taxon>Pezizomycotina</taxon>
        <taxon>Dothideomycetes</taxon>
        <taxon>Pleosporomycetidae</taxon>
        <taxon>Venturiales</taxon>
        <taxon>Sympoventuriaceae</taxon>
        <taxon>Verruconis</taxon>
    </lineage>
</organism>
<protein>
    <submittedName>
        <fullName evidence="2">Uncharacterized protein</fullName>
    </submittedName>
</protein>
<evidence type="ECO:0000256" key="1">
    <source>
        <dbReference type="SAM" id="MobiDB-lite"/>
    </source>
</evidence>
<dbReference type="Proteomes" id="UP000053259">
    <property type="component" value="Unassembled WGS sequence"/>
</dbReference>
<feature type="compositionally biased region" description="Low complexity" evidence="1">
    <location>
        <begin position="36"/>
        <end position="49"/>
    </location>
</feature>